<dbReference type="OrthoDB" id="2679654at2"/>
<evidence type="ECO:0000313" key="2">
    <source>
        <dbReference type="EMBL" id="RCW44150.1"/>
    </source>
</evidence>
<evidence type="ECO:0000313" key="3">
    <source>
        <dbReference type="Proteomes" id="UP000252415"/>
    </source>
</evidence>
<keyword evidence="1" id="KW-0472">Membrane</keyword>
<sequence>MKKHKTENGDQQWFDNQIGKAVKRFDDVHEPSVPELHAFEQLVHEHKREVKRKLWKELMLFWLAACFIFGFMMWIVDRNWVWFAVFQSAIAAGGIVFAGMTFGKRVGREWNR</sequence>
<dbReference type="RefSeq" id="WP_114381722.1">
    <property type="nucleotide sequence ID" value="NZ_QPJD01000012.1"/>
</dbReference>
<proteinExistence type="predicted"/>
<evidence type="ECO:0000256" key="1">
    <source>
        <dbReference type="SAM" id="Phobius"/>
    </source>
</evidence>
<feature type="transmembrane region" description="Helical" evidence="1">
    <location>
        <begin position="58"/>
        <end position="76"/>
    </location>
</feature>
<evidence type="ECO:0008006" key="4">
    <source>
        <dbReference type="Google" id="ProtNLM"/>
    </source>
</evidence>
<dbReference type="EMBL" id="QPJD01000012">
    <property type="protein sequence ID" value="RCW44150.1"/>
    <property type="molecule type" value="Genomic_DNA"/>
</dbReference>
<dbReference type="InterPro" id="IPR035238">
    <property type="entry name" value="DUF5345"/>
</dbReference>
<dbReference type="Proteomes" id="UP000252415">
    <property type="component" value="Unassembled WGS sequence"/>
</dbReference>
<dbReference type="Pfam" id="PF17280">
    <property type="entry name" value="DUF5345"/>
    <property type="match status" value="1"/>
</dbReference>
<protein>
    <recommendedName>
        <fullName evidence="4">DUF2335 domain-containing protein</fullName>
    </recommendedName>
</protein>
<name>A0A368VQG9_9BACL</name>
<keyword evidence="1" id="KW-1133">Transmembrane helix</keyword>
<reference evidence="2 3" key="1">
    <citation type="submission" date="2018-07" db="EMBL/GenBank/DDBJ databases">
        <title>Genomic Encyclopedia of Type Strains, Phase III (KMG-III): the genomes of soil and plant-associated and newly described type strains.</title>
        <authorList>
            <person name="Whitman W."/>
        </authorList>
    </citation>
    <scope>NUCLEOTIDE SEQUENCE [LARGE SCALE GENOMIC DNA]</scope>
    <source>
        <strain evidence="2 3">CECT 7506</strain>
    </source>
</reference>
<dbReference type="AlphaFoldDB" id="A0A368VQG9"/>
<feature type="transmembrane region" description="Helical" evidence="1">
    <location>
        <begin position="82"/>
        <end position="102"/>
    </location>
</feature>
<accession>A0A368VQG9</accession>
<gene>
    <name evidence="2" type="ORF">DFP97_11213</name>
</gene>
<keyword evidence="1" id="KW-0812">Transmembrane</keyword>
<keyword evidence="3" id="KW-1185">Reference proteome</keyword>
<comment type="caution">
    <text evidence="2">The sequence shown here is derived from an EMBL/GenBank/DDBJ whole genome shotgun (WGS) entry which is preliminary data.</text>
</comment>
<organism evidence="2 3">
    <name type="scientific">Paenibacillus prosopidis</name>
    <dbReference type="NCBI Taxonomy" id="630520"/>
    <lineage>
        <taxon>Bacteria</taxon>
        <taxon>Bacillati</taxon>
        <taxon>Bacillota</taxon>
        <taxon>Bacilli</taxon>
        <taxon>Bacillales</taxon>
        <taxon>Paenibacillaceae</taxon>
        <taxon>Paenibacillus</taxon>
    </lineage>
</organism>